<evidence type="ECO:0000256" key="1">
    <source>
        <dbReference type="SAM" id="Phobius"/>
    </source>
</evidence>
<gene>
    <name evidence="2" type="ORF">HFQ381_LOCUS28294</name>
</gene>
<sequence>MGSNSSAYAQHGNPVLSSFGGFIIQPYWLIVLELLFLQFLQRLNSLIESACKGKKKHIYITLEIALIGPTQT</sequence>
<comment type="caution">
    <text evidence="2">The sequence shown here is derived from an EMBL/GenBank/DDBJ whole genome shotgun (WGS) entry which is preliminary data.</text>
</comment>
<feature type="non-terminal residue" evidence="2">
    <location>
        <position position="72"/>
    </location>
</feature>
<protein>
    <submittedName>
        <fullName evidence="2">Uncharacterized protein</fullName>
    </submittedName>
</protein>
<keyword evidence="1" id="KW-1133">Transmembrane helix</keyword>
<dbReference type="EMBL" id="CAJOBO010003969">
    <property type="protein sequence ID" value="CAF4508329.1"/>
    <property type="molecule type" value="Genomic_DNA"/>
</dbReference>
<accession>A0A820W0S0</accession>
<reference evidence="2" key="1">
    <citation type="submission" date="2021-02" db="EMBL/GenBank/DDBJ databases">
        <authorList>
            <person name="Nowell W R."/>
        </authorList>
    </citation>
    <scope>NUCLEOTIDE SEQUENCE</scope>
</reference>
<dbReference type="Proteomes" id="UP000663851">
    <property type="component" value="Unassembled WGS sequence"/>
</dbReference>
<dbReference type="AlphaFoldDB" id="A0A820W0S0"/>
<keyword evidence="1" id="KW-0472">Membrane</keyword>
<proteinExistence type="predicted"/>
<evidence type="ECO:0000313" key="2">
    <source>
        <dbReference type="EMBL" id="CAF4508329.1"/>
    </source>
</evidence>
<organism evidence="2 3">
    <name type="scientific">Rotaria socialis</name>
    <dbReference type="NCBI Taxonomy" id="392032"/>
    <lineage>
        <taxon>Eukaryota</taxon>
        <taxon>Metazoa</taxon>
        <taxon>Spiralia</taxon>
        <taxon>Gnathifera</taxon>
        <taxon>Rotifera</taxon>
        <taxon>Eurotatoria</taxon>
        <taxon>Bdelloidea</taxon>
        <taxon>Philodinida</taxon>
        <taxon>Philodinidae</taxon>
        <taxon>Rotaria</taxon>
    </lineage>
</organism>
<name>A0A820W0S0_9BILA</name>
<feature type="transmembrane region" description="Helical" evidence="1">
    <location>
        <begin position="15"/>
        <end position="37"/>
    </location>
</feature>
<keyword evidence="1" id="KW-0812">Transmembrane</keyword>
<evidence type="ECO:0000313" key="3">
    <source>
        <dbReference type="Proteomes" id="UP000663851"/>
    </source>
</evidence>